<organism evidence="1 2">
    <name type="scientific">Dermacentor silvarum</name>
    <name type="common">Tick</name>
    <dbReference type="NCBI Taxonomy" id="543639"/>
    <lineage>
        <taxon>Eukaryota</taxon>
        <taxon>Metazoa</taxon>
        <taxon>Ecdysozoa</taxon>
        <taxon>Arthropoda</taxon>
        <taxon>Chelicerata</taxon>
        <taxon>Arachnida</taxon>
        <taxon>Acari</taxon>
        <taxon>Parasitiformes</taxon>
        <taxon>Ixodida</taxon>
        <taxon>Ixodoidea</taxon>
        <taxon>Ixodidae</taxon>
        <taxon>Rhipicephalinae</taxon>
        <taxon>Dermacentor</taxon>
    </lineage>
</organism>
<comment type="caution">
    <text evidence="1">The sequence shown here is derived from an EMBL/GenBank/DDBJ whole genome shotgun (WGS) entry which is preliminary data.</text>
</comment>
<accession>A0ACB8CMK6</accession>
<gene>
    <name evidence="1" type="ORF">HPB49_019891</name>
</gene>
<evidence type="ECO:0000313" key="1">
    <source>
        <dbReference type="EMBL" id="KAH7946059.1"/>
    </source>
</evidence>
<sequence length="1871" mass="205298">MRAVVLERVGLDTALARCVAHTAVSGVRNRSVPPRRKAADDAEQRGNASGVEAVRVRQASRLCKQGDREVLVPQSEPISIHYSKAHNRTSGGFSASYRVNDCGGRMSIRDNTEFIATPRFPDNYPPNTDCVWIIEPDVWGTQVKLNFSSFALEDNCSADWLDVKSGNNALAPSVNKYCGQRSPVSLIGTAFMVIFHSDAVGTAKGFNISVTAVGLACGGLVHGRGEQSVQSPNYPNRYPANTECDWTVDVQQGYRARLAFRGRFDIEASTGCIADYVKVRTVESMIFFLEVIRHLDSKRVQLISDLQQNVFNEGPDGQWEPHPVGSYCGLEAPPAIEAATHRARVLFRSNGDVEADGFRMTVTKGKSLEFFISCGDRYEDDEGEITSPRFPENYANNLNCSYLIVVPQGSHLEITFDTDNFELENADTCKYDNLTLYEGNSTSSPVLGGPWCGTSAPGNFSVASSVLVMFRTDWSSTGKGFRLRYRISHCGGNLTAESGSFSRLATRVDSESGASRCTWHIYAPEGRVVELRLQLGPDEHATHGDCTDAFVASQVLVMDGDSDAAPRIAVFCGRHGGPDIFKSTGRTMTVVLAVNPMYLAGTGFRASYRTTLGERQGCGGTLRQESGVLAPPSRDSSGSYPGGPLNCLWTLVSRSGYGLELNVTALNLGSGTLPCNAASTDLLEVWDSLDEHQEPLIRLCGQRPPEAPLRSAGNTLLVHFVTKAKGEGPGFAAAFKELPPLCGGSVNVSGDSWQTLQSPGFPNAAPANVRCLWVLRAQEPVVASGAVQIFDSDDAFRDVTIRLKEMRLPCEDGAYLALITTQKASAPLNDASSVQYLQLPPVRLCGHSVPQEWLKPHASASRVQLLLDTGRRGGQAKLKLEYGTMANANLTYSQPSGVIHNVDYPGWTTIDHPSMLTIAPVNASATSAIALYFVHFNVGNPVNNSCPNIFMQVRDGGASSRVLAHVCGDINPTPVFSTGNQLSVIVKTTAAAHSVGAWALRFLWFTTAARKEVSSPVRLENVGERQVFKASLVPSQFSPPLTSYFPPPSPHCGVAPAGCGGNVTANEGAVSSPGYPTTFAERRTCTWFVTGRARATLQLSFVAFAFNSTAANCDANYLEVYNGHQDSPDAKITRLCGQDTPELTVRSKLSLFKAPADPERRCTWERNLHRADKPLTADCAVCELHFEQRFIVRDYVRRINGEEVRISRGTPTLTPDAVPTILPNLSAYLSKQPTPKRNERKRKSDDEVPPRKKARGKVAEATEVDEHAGATGGNEVCEAATVAEVMKITVPGKRWTLHELHDADGVRFTSCSLDSLSGVVTVEKAVFFTAAGALHSKTFVLGKQVAGASVATIPDAITTLQDAHYMYICKGAASREESYLTTSLTTKLQRQIKCEATAVYSSNCQGKATKEGTACVVCKYVRKALVRRQWRLERRQGRKQSSNNASSGFRGSVSKKLQACTRKNQRLLSKVDKLVLDLKKMKSECAATAEEILSEKLSFLSPKQQLAVRQCFEASRRKIPRGMKYDKEWILECILLKMRSPKLYQYMRRQNILALLSETTLRKYTAQYRNGFGFNEKMLNVLKQKVALLDVFHRHGGIIIDEMKLAEHLSVTTGAKIEGFVDLGPYTPEKEKKTLPCNHGLVVMFVPLVGSWTQVIGVFGSNENVKGDLLAKIVLESTILAERAGLFVDFVTCDAAAWNRKMWRIFNIRASLKEVVCKKPHPVDSSRFIHFFSDFPHLVKNVRNRLLITTFDTPDGAVSMQFAREALKLDSNTVTMKAMPGITSVHISPNNFEKMRASYAFQLFGHGPLRAFFLYRTQLERSCGKIEATEKFFMKMKSLIAVMTARYTAEALRPNSAGEETIKEMLSFLDM</sequence>
<reference evidence="1" key="1">
    <citation type="submission" date="2020-05" db="EMBL/GenBank/DDBJ databases">
        <title>Large-scale comparative analyses of tick genomes elucidate their genetic diversity and vector capacities.</title>
        <authorList>
            <person name="Jia N."/>
            <person name="Wang J."/>
            <person name="Shi W."/>
            <person name="Du L."/>
            <person name="Sun Y."/>
            <person name="Zhan W."/>
            <person name="Jiang J."/>
            <person name="Wang Q."/>
            <person name="Zhang B."/>
            <person name="Ji P."/>
            <person name="Sakyi L.B."/>
            <person name="Cui X."/>
            <person name="Yuan T."/>
            <person name="Jiang B."/>
            <person name="Yang W."/>
            <person name="Lam T.T.-Y."/>
            <person name="Chang Q."/>
            <person name="Ding S."/>
            <person name="Wang X."/>
            <person name="Zhu J."/>
            <person name="Ruan X."/>
            <person name="Zhao L."/>
            <person name="Wei J."/>
            <person name="Que T."/>
            <person name="Du C."/>
            <person name="Cheng J."/>
            <person name="Dai P."/>
            <person name="Han X."/>
            <person name="Huang E."/>
            <person name="Gao Y."/>
            <person name="Liu J."/>
            <person name="Shao H."/>
            <person name="Ye R."/>
            <person name="Li L."/>
            <person name="Wei W."/>
            <person name="Wang X."/>
            <person name="Wang C."/>
            <person name="Yang T."/>
            <person name="Huo Q."/>
            <person name="Li W."/>
            <person name="Guo W."/>
            <person name="Chen H."/>
            <person name="Zhou L."/>
            <person name="Ni X."/>
            <person name="Tian J."/>
            <person name="Zhou Y."/>
            <person name="Sheng Y."/>
            <person name="Liu T."/>
            <person name="Pan Y."/>
            <person name="Xia L."/>
            <person name="Li J."/>
            <person name="Zhao F."/>
            <person name="Cao W."/>
        </authorList>
    </citation>
    <scope>NUCLEOTIDE SEQUENCE</scope>
    <source>
        <strain evidence="1">Dsil-2018</strain>
    </source>
</reference>
<evidence type="ECO:0000313" key="2">
    <source>
        <dbReference type="Proteomes" id="UP000821865"/>
    </source>
</evidence>
<dbReference type="EMBL" id="CM023475">
    <property type="protein sequence ID" value="KAH7946059.1"/>
    <property type="molecule type" value="Genomic_DNA"/>
</dbReference>
<protein>
    <submittedName>
        <fullName evidence="1">Uncharacterized protein</fullName>
    </submittedName>
</protein>
<proteinExistence type="predicted"/>
<keyword evidence="2" id="KW-1185">Reference proteome</keyword>
<dbReference type="Proteomes" id="UP000821865">
    <property type="component" value="Chromosome 6"/>
</dbReference>
<name>A0ACB8CMK6_DERSI</name>